<feature type="compositionally biased region" description="Basic and acidic residues" evidence="2">
    <location>
        <begin position="12"/>
        <end position="27"/>
    </location>
</feature>
<dbReference type="Proteomes" id="UP001295684">
    <property type="component" value="Unassembled WGS sequence"/>
</dbReference>
<evidence type="ECO:0000313" key="4">
    <source>
        <dbReference type="Proteomes" id="UP001295684"/>
    </source>
</evidence>
<feature type="region of interest" description="Disordered" evidence="2">
    <location>
        <begin position="1"/>
        <end position="483"/>
    </location>
</feature>
<organism evidence="3 4">
    <name type="scientific">Euplotes crassus</name>
    <dbReference type="NCBI Taxonomy" id="5936"/>
    <lineage>
        <taxon>Eukaryota</taxon>
        <taxon>Sar</taxon>
        <taxon>Alveolata</taxon>
        <taxon>Ciliophora</taxon>
        <taxon>Intramacronucleata</taxon>
        <taxon>Spirotrichea</taxon>
        <taxon>Hypotrichia</taxon>
        <taxon>Euplotida</taxon>
        <taxon>Euplotidae</taxon>
        <taxon>Moneuplotes</taxon>
    </lineage>
</organism>
<keyword evidence="4" id="KW-1185">Reference proteome</keyword>
<evidence type="ECO:0000313" key="3">
    <source>
        <dbReference type="EMBL" id="CAI2373653.1"/>
    </source>
</evidence>
<feature type="compositionally biased region" description="Polar residues" evidence="2">
    <location>
        <begin position="472"/>
        <end position="483"/>
    </location>
</feature>
<feature type="compositionally biased region" description="Basic and acidic residues" evidence="2">
    <location>
        <begin position="165"/>
        <end position="186"/>
    </location>
</feature>
<gene>
    <name evidence="3" type="ORF">ECRASSUSDP1_LOCUS14999</name>
</gene>
<protein>
    <submittedName>
        <fullName evidence="3">Uncharacterized protein</fullName>
    </submittedName>
</protein>
<proteinExistence type="predicted"/>
<name>A0AAD1XJ21_EUPCR</name>
<sequence>MSDLDDLLDDLEEKRGITTQKDARNDDIWGIGQDNESPLGNTYGSRSKQASSQKPPGSGVADPWSVKKKSPILDDDFDFEEPDKNSVFDRGSQDGPMHMPTFGGMAGGNLGGSTYSRGSQRSKSKNKDEQEDEFDNLLDSVLGKDDQVEIDQPSIKDEIEELLDEPERGRRPRPGNERSSRQEASKHSSQMGFDTNPLNPSPKKSHLDEKKRALFGLSGSSEGRSRAPKINFGPRSQVSPDDGDRRIDNYQTNSSQGNVPGGNASVIDSSPIGVLTTGKSRRTAARRTPGGIGSSSGPKQNNRSKTTDLANNRSGANNFGGNMEAPMFYQNDASSPKKPPRPSSQTPPYLVDDDDDDFDRDDGQDILAMMEAPNPLKNKAKQNITPSKSKKPQIGHEDFDDDIFSGEGGYVPSTVSKNKQDDSKSRGKSDASDENTPLARGRKRLLPAGSATGIQKDSRDSFSPPDAPDPNYASNPNIRNQVHKGQNMIGSGTIGLKSSIGVIPVNKSSRPTNKDTREKSVPLDDLSRAKLDLEEARTRTLEMEKRMKKEIEDLKLEQKKDILNLESHYNKMLDTHNREIKNLSDDMYLSIKQEREKLEMINKTELENRKKQHEIELLRQKDVYADQNSAFENQLKQQIELNKMLDQVKTSSNNIETTLSHLSEDKTRGLLLQIDECDKRERELADKLKNIEYETSETEKRLLNTEKEIQNFRTKTEVLKQDQGKDVQTNQENLRQEEVHYKRIVDETELKQQEAEINLQRINNEIQQKQAEYDDKINSLELERKIVVADRQNLFELIQMERSTQERKIGDLEQLDQEITQEELDYEQRRAEYAQKEEVINEKYNQIKARTEVYEEDKEKFDDEAMKVHQYCLMVQQESERIANFKSNFESMRKELEQSRDIVAREKAVIKTEKMRHMEMVGELETKQRALELARSEFIKERSDIAQQMWAIKRPLEYKVELKPPQMKLFNPKDANLPSAPPSAPNFVPKIRTKPMSDYRRTKVQNTDFQLFLLKEKEYQLNVMNNLNLTDSIHGSVRNSNLDGSGISSVDSPGLFFNTDKKFRGCDSFGSGTSGSLNYMSKNLNV</sequence>
<feature type="compositionally biased region" description="Polar residues" evidence="2">
    <location>
        <begin position="112"/>
        <end position="121"/>
    </location>
</feature>
<keyword evidence="1" id="KW-0175">Coiled coil</keyword>
<feature type="compositionally biased region" description="Polar residues" evidence="2">
    <location>
        <begin position="295"/>
        <end position="320"/>
    </location>
</feature>
<evidence type="ECO:0000256" key="2">
    <source>
        <dbReference type="SAM" id="MobiDB-lite"/>
    </source>
</evidence>
<feature type="compositionally biased region" description="Acidic residues" evidence="2">
    <location>
        <begin position="1"/>
        <end position="11"/>
    </location>
</feature>
<reference evidence="3" key="1">
    <citation type="submission" date="2023-07" db="EMBL/GenBank/DDBJ databases">
        <authorList>
            <consortium name="AG Swart"/>
            <person name="Singh M."/>
            <person name="Singh A."/>
            <person name="Seah K."/>
            <person name="Emmerich C."/>
        </authorList>
    </citation>
    <scope>NUCLEOTIDE SEQUENCE</scope>
    <source>
        <strain evidence="3">DP1</strain>
    </source>
</reference>
<dbReference type="EMBL" id="CAMPGE010015011">
    <property type="protein sequence ID" value="CAI2373653.1"/>
    <property type="molecule type" value="Genomic_DNA"/>
</dbReference>
<comment type="caution">
    <text evidence="3">The sequence shown here is derived from an EMBL/GenBank/DDBJ whole genome shotgun (WGS) entry which is preliminary data.</text>
</comment>
<accession>A0AAD1XJ21</accession>
<feature type="compositionally biased region" description="Polar residues" evidence="2">
    <location>
        <begin position="34"/>
        <end position="55"/>
    </location>
</feature>
<feature type="coiled-coil region" evidence="1">
    <location>
        <begin position="526"/>
        <end position="553"/>
    </location>
</feature>
<feature type="compositionally biased region" description="Basic and acidic residues" evidence="2">
    <location>
        <begin position="418"/>
        <end position="431"/>
    </location>
</feature>
<feature type="compositionally biased region" description="Polar residues" evidence="2">
    <location>
        <begin position="187"/>
        <end position="198"/>
    </location>
</feature>
<feature type="coiled-coil region" evidence="1">
    <location>
        <begin position="674"/>
        <end position="783"/>
    </location>
</feature>
<dbReference type="AlphaFoldDB" id="A0AAD1XJ21"/>
<feature type="compositionally biased region" description="Polar residues" evidence="2">
    <location>
        <begin position="249"/>
        <end position="258"/>
    </location>
</feature>
<feature type="compositionally biased region" description="Acidic residues" evidence="2">
    <location>
        <begin position="351"/>
        <end position="364"/>
    </location>
</feature>
<feature type="coiled-coil region" evidence="1">
    <location>
        <begin position="812"/>
        <end position="902"/>
    </location>
</feature>
<evidence type="ECO:0000256" key="1">
    <source>
        <dbReference type="SAM" id="Coils"/>
    </source>
</evidence>